<dbReference type="Gene3D" id="3.40.50.720">
    <property type="entry name" value="NAD(P)-binding Rossmann-like Domain"/>
    <property type="match status" value="1"/>
</dbReference>
<dbReference type="InterPro" id="IPR055170">
    <property type="entry name" value="GFO_IDH_MocA-like_dom"/>
</dbReference>
<dbReference type="Proteomes" id="UP001596514">
    <property type="component" value="Unassembled WGS sequence"/>
</dbReference>
<proteinExistence type="predicted"/>
<dbReference type="PANTHER" id="PTHR43249">
    <property type="entry name" value="UDP-N-ACETYL-2-AMINO-2-DEOXY-D-GLUCURONATE OXIDASE"/>
    <property type="match status" value="1"/>
</dbReference>
<dbReference type="Gene3D" id="3.30.360.10">
    <property type="entry name" value="Dihydrodipicolinate Reductase, domain 2"/>
    <property type="match status" value="1"/>
</dbReference>
<evidence type="ECO:0000259" key="1">
    <source>
        <dbReference type="Pfam" id="PF01408"/>
    </source>
</evidence>
<evidence type="ECO:0000313" key="3">
    <source>
        <dbReference type="EMBL" id="MFC7605154.1"/>
    </source>
</evidence>
<dbReference type="Pfam" id="PF22725">
    <property type="entry name" value="GFO_IDH_MocA_C3"/>
    <property type="match status" value="1"/>
</dbReference>
<dbReference type="RefSeq" id="WP_343963231.1">
    <property type="nucleotide sequence ID" value="NZ_BAAAGK010000016.1"/>
</dbReference>
<organism evidence="3 4">
    <name type="scientific">Streptosporangium amethystogenes subsp. fukuiense</name>
    <dbReference type="NCBI Taxonomy" id="698418"/>
    <lineage>
        <taxon>Bacteria</taxon>
        <taxon>Bacillati</taxon>
        <taxon>Actinomycetota</taxon>
        <taxon>Actinomycetes</taxon>
        <taxon>Streptosporangiales</taxon>
        <taxon>Streptosporangiaceae</taxon>
        <taxon>Streptosporangium</taxon>
    </lineage>
</organism>
<dbReference type="Pfam" id="PF01408">
    <property type="entry name" value="GFO_IDH_MocA"/>
    <property type="match status" value="1"/>
</dbReference>
<dbReference type="PANTHER" id="PTHR43249:SF1">
    <property type="entry name" value="D-GLUCOSIDE 3-DEHYDROGENASE"/>
    <property type="match status" value="1"/>
</dbReference>
<keyword evidence="4" id="KW-1185">Reference proteome</keyword>
<dbReference type="SUPFAM" id="SSF51735">
    <property type="entry name" value="NAD(P)-binding Rossmann-fold domains"/>
    <property type="match status" value="1"/>
</dbReference>
<protein>
    <submittedName>
        <fullName evidence="3">Gfo/Idh/MocA family protein</fullName>
    </submittedName>
</protein>
<feature type="domain" description="GFO/IDH/MocA-like oxidoreductase" evidence="2">
    <location>
        <begin position="138"/>
        <end position="224"/>
    </location>
</feature>
<feature type="domain" description="Gfo/Idh/MocA-like oxidoreductase N-terminal" evidence="1">
    <location>
        <begin position="1"/>
        <end position="101"/>
    </location>
</feature>
<comment type="caution">
    <text evidence="3">The sequence shown here is derived from an EMBL/GenBank/DDBJ whole genome shotgun (WGS) entry which is preliminary data.</text>
</comment>
<dbReference type="InterPro" id="IPR052515">
    <property type="entry name" value="Gfo/Idh/MocA_Oxidoreductase"/>
</dbReference>
<reference evidence="4" key="1">
    <citation type="journal article" date="2019" name="Int. J. Syst. Evol. Microbiol.">
        <title>The Global Catalogue of Microorganisms (GCM) 10K type strain sequencing project: providing services to taxonomists for standard genome sequencing and annotation.</title>
        <authorList>
            <consortium name="The Broad Institute Genomics Platform"/>
            <consortium name="The Broad Institute Genome Sequencing Center for Infectious Disease"/>
            <person name="Wu L."/>
            <person name="Ma J."/>
        </authorList>
    </citation>
    <scope>NUCLEOTIDE SEQUENCE [LARGE SCALE GENOMIC DNA]</scope>
    <source>
        <strain evidence="4">JCM 10083</strain>
    </source>
</reference>
<sequence>MRVAIVGYGGAGRQHEEAIRQVAQVSLAGILDTDHEILLPEELRLPSWDAVLSDSTIDTVALCLPPGGRADRVVEALRANKKVLVEKPPAMSVAEFDRIVAEPGTVAVMLQHRFRLPREALLDWPGGATGVLLVSRPRDAVRHYRGWRGDSSSALGGIMAHLGVHYLDLACQVLGEVERVEIADYHECAPGIDLRSSGLIRFASGATLNFTVTADVSTRAERLILLADDRRLEIRDGAVEFQRGDETVGARELTTSQARARVYGELSVGPDRSALHRTRPAMVVLDALREMGAR</sequence>
<dbReference type="SUPFAM" id="SSF55347">
    <property type="entry name" value="Glyceraldehyde-3-phosphate dehydrogenase-like, C-terminal domain"/>
    <property type="match status" value="1"/>
</dbReference>
<gene>
    <name evidence="3" type="ORF">ACFQVD_34095</name>
</gene>
<dbReference type="EMBL" id="JBHTEE010000001">
    <property type="protein sequence ID" value="MFC7605154.1"/>
    <property type="molecule type" value="Genomic_DNA"/>
</dbReference>
<evidence type="ECO:0000259" key="2">
    <source>
        <dbReference type="Pfam" id="PF22725"/>
    </source>
</evidence>
<name>A0ABW2TBP6_9ACTN</name>
<dbReference type="InterPro" id="IPR000683">
    <property type="entry name" value="Gfo/Idh/MocA-like_OxRdtase_N"/>
</dbReference>
<evidence type="ECO:0000313" key="4">
    <source>
        <dbReference type="Proteomes" id="UP001596514"/>
    </source>
</evidence>
<accession>A0ABW2TBP6</accession>
<dbReference type="InterPro" id="IPR036291">
    <property type="entry name" value="NAD(P)-bd_dom_sf"/>
</dbReference>